<reference evidence="3" key="2">
    <citation type="submission" date="2014-03" db="EMBL/GenBank/DDBJ databases">
        <authorList>
            <person name="Genoscope - CEA"/>
        </authorList>
    </citation>
    <scope>NUCLEOTIDE SEQUENCE</scope>
</reference>
<accession>A0A060WZM4</accession>
<evidence type="ECO:0000313" key="4">
    <source>
        <dbReference type="Proteomes" id="UP000193380"/>
    </source>
</evidence>
<keyword evidence="2" id="KW-0812">Transmembrane</keyword>
<evidence type="ECO:0000256" key="1">
    <source>
        <dbReference type="SAM" id="MobiDB-lite"/>
    </source>
</evidence>
<organism evidence="3 4">
    <name type="scientific">Oncorhynchus mykiss</name>
    <name type="common">Rainbow trout</name>
    <name type="synonym">Salmo gairdneri</name>
    <dbReference type="NCBI Taxonomy" id="8022"/>
    <lineage>
        <taxon>Eukaryota</taxon>
        <taxon>Metazoa</taxon>
        <taxon>Chordata</taxon>
        <taxon>Craniata</taxon>
        <taxon>Vertebrata</taxon>
        <taxon>Euteleostomi</taxon>
        <taxon>Actinopterygii</taxon>
        <taxon>Neopterygii</taxon>
        <taxon>Teleostei</taxon>
        <taxon>Protacanthopterygii</taxon>
        <taxon>Salmoniformes</taxon>
        <taxon>Salmonidae</taxon>
        <taxon>Salmoninae</taxon>
        <taxon>Oncorhynchus</taxon>
    </lineage>
</organism>
<reference evidence="3" key="1">
    <citation type="journal article" date="2014" name="Nat. Commun.">
        <title>The rainbow trout genome provides novel insights into evolution after whole-genome duplication in vertebrates.</title>
        <authorList>
            <person name="Berthelot C."/>
            <person name="Brunet F."/>
            <person name="Chalopin D."/>
            <person name="Juanchich A."/>
            <person name="Bernard M."/>
            <person name="Noel B."/>
            <person name="Bento P."/>
            <person name="Da Silva C."/>
            <person name="Labadie K."/>
            <person name="Alberti A."/>
            <person name="Aury J.M."/>
            <person name="Louis A."/>
            <person name="Dehais P."/>
            <person name="Bardou P."/>
            <person name="Montfort J."/>
            <person name="Klopp C."/>
            <person name="Cabau C."/>
            <person name="Gaspin C."/>
            <person name="Thorgaard G.H."/>
            <person name="Boussaha M."/>
            <person name="Quillet E."/>
            <person name="Guyomard R."/>
            <person name="Galiana D."/>
            <person name="Bobe J."/>
            <person name="Volff J.N."/>
            <person name="Genet C."/>
            <person name="Wincker P."/>
            <person name="Jaillon O."/>
            <person name="Roest Crollius H."/>
            <person name="Guiguen Y."/>
        </authorList>
    </citation>
    <scope>NUCLEOTIDE SEQUENCE [LARGE SCALE GENOMIC DNA]</scope>
</reference>
<sequence length="180" mass="20351">MYIVDGKVLHFRCCFACPQFPWSLQLRPTHPVRQQSRYYFVLADLCFSSSFFKGEQEHILSLLFRQLEVVQRRNSPNVWDGIPTHVTMAEGNGVIIVVIILCILLLAILGSVLYFLHKKGKIPCGRSGKQEITKENPNKDDIVVEMKTNTKTEDAGLLKGVNGDKNGPSDQVTMDTKTIR</sequence>
<evidence type="ECO:0000256" key="2">
    <source>
        <dbReference type="SAM" id="Phobius"/>
    </source>
</evidence>
<dbReference type="EMBL" id="FR904720">
    <property type="protein sequence ID" value="CDQ70529.1"/>
    <property type="molecule type" value="Genomic_DNA"/>
</dbReference>
<feature type="compositionally biased region" description="Polar residues" evidence="1">
    <location>
        <begin position="168"/>
        <end position="180"/>
    </location>
</feature>
<proteinExistence type="predicted"/>
<dbReference type="Proteomes" id="UP000193380">
    <property type="component" value="Unassembled WGS sequence"/>
</dbReference>
<dbReference type="AlphaFoldDB" id="A0A060WZM4"/>
<feature type="transmembrane region" description="Helical" evidence="2">
    <location>
        <begin position="93"/>
        <end position="116"/>
    </location>
</feature>
<name>A0A060WZM4_ONCMY</name>
<gene>
    <name evidence="3" type="ORF">GSONMT00018160001</name>
</gene>
<feature type="region of interest" description="Disordered" evidence="1">
    <location>
        <begin position="155"/>
        <end position="180"/>
    </location>
</feature>
<dbReference type="PaxDb" id="8022-A0A060WZM4"/>
<protein>
    <submittedName>
        <fullName evidence="3">Uncharacterized protein</fullName>
    </submittedName>
</protein>
<keyword evidence="2" id="KW-0472">Membrane</keyword>
<evidence type="ECO:0000313" key="3">
    <source>
        <dbReference type="EMBL" id="CDQ70529.1"/>
    </source>
</evidence>
<dbReference type="STRING" id="8022.A0A060WZM4"/>
<keyword evidence="2" id="KW-1133">Transmembrane helix</keyword>